<gene>
    <name evidence="2" type="ORF">DXX92_17640</name>
</gene>
<comment type="caution">
    <text evidence="2">The sequence shown here is derived from an EMBL/GenBank/DDBJ whole genome shotgun (WGS) entry which is preliminary data.</text>
</comment>
<sequence length="268" mass="30376">MMKMTKSVSFILLLTSLPALVLAGEDDKTDSGLQSCNADYLVAHFEQSFGDSNAYAKHHAAAHAFHGEAHSNHNTQESAQELVLVRKGQRVAHYNPKHQIANIWYLSKHNQQQLTRVFEQYQQGIEYQSDELKTPSQWHYVRSLIKQDLLTSMSLEQTSEQGCQQVKHYALETATHEYQLKWLSAVELPQELVVTNKDNGQTNRLQLTKLENDQVVAKQAAHQQFAKWDALPTTDYADVGDNENNPFLAKMINQGFSGATNQSGHHHH</sequence>
<reference evidence="2 3" key="1">
    <citation type="submission" date="2018-08" db="EMBL/GenBank/DDBJ databases">
        <title>Thalassotalea euphylliae genome.</title>
        <authorList>
            <person name="Summers S."/>
            <person name="Rice S.A."/>
            <person name="Freckelton M.L."/>
            <person name="Nedved B.T."/>
            <person name="Hadfield M.G."/>
        </authorList>
    </citation>
    <scope>NUCLEOTIDE SEQUENCE [LARGE SCALE GENOMIC DNA]</scope>
    <source>
        <strain evidence="2 3">H2</strain>
    </source>
</reference>
<accession>A0A3E0UK20</accession>
<dbReference type="Proteomes" id="UP000256999">
    <property type="component" value="Unassembled WGS sequence"/>
</dbReference>
<dbReference type="AlphaFoldDB" id="A0A3E0UK20"/>
<evidence type="ECO:0008006" key="4">
    <source>
        <dbReference type="Google" id="ProtNLM"/>
    </source>
</evidence>
<evidence type="ECO:0000313" key="2">
    <source>
        <dbReference type="EMBL" id="REL36987.1"/>
    </source>
</evidence>
<keyword evidence="1" id="KW-0732">Signal</keyword>
<evidence type="ECO:0000256" key="1">
    <source>
        <dbReference type="SAM" id="SignalP"/>
    </source>
</evidence>
<feature type="chain" id="PRO_5017674601" description="DUF2796 domain-containing protein" evidence="1">
    <location>
        <begin position="24"/>
        <end position="268"/>
    </location>
</feature>
<feature type="signal peptide" evidence="1">
    <location>
        <begin position="1"/>
        <end position="23"/>
    </location>
</feature>
<dbReference type="EMBL" id="QUOV01000001">
    <property type="protein sequence ID" value="REL36987.1"/>
    <property type="molecule type" value="Genomic_DNA"/>
</dbReference>
<organism evidence="2 3">
    <name type="scientific">Thalassotalea euphylliae</name>
    <dbReference type="NCBI Taxonomy" id="1655234"/>
    <lineage>
        <taxon>Bacteria</taxon>
        <taxon>Pseudomonadati</taxon>
        <taxon>Pseudomonadota</taxon>
        <taxon>Gammaproteobacteria</taxon>
        <taxon>Alteromonadales</taxon>
        <taxon>Colwelliaceae</taxon>
        <taxon>Thalassotalea</taxon>
    </lineage>
</organism>
<evidence type="ECO:0000313" key="3">
    <source>
        <dbReference type="Proteomes" id="UP000256999"/>
    </source>
</evidence>
<name>A0A3E0UK20_9GAMM</name>
<proteinExistence type="predicted"/>
<protein>
    <recommendedName>
        <fullName evidence="4">DUF2796 domain-containing protein</fullName>
    </recommendedName>
</protein>